<dbReference type="Pfam" id="PF08241">
    <property type="entry name" value="Methyltransf_11"/>
    <property type="match status" value="1"/>
</dbReference>
<proteinExistence type="predicted"/>
<keyword evidence="3" id="KW-1185">Reference proteome</keyword>
<protein>
    <submittedName>
        <fullName evidence="2">Methyltransferase family protein</fullName>
    </submittedName>
</protein>
<dbReference type="PANTHER" id="PTHR42912">
    <property type="entry name" value="METHYLTRANSFERASE"/>
    <property type="match status" value="1"/>
</dbReference>
<dbReference type="GO" id="GO:0008757">
    <property type="term" value="F:S-adenosylmethionine-dependent methyltransferase activity"/>
    <property type="evidence" value="ECO:0007669"/>
    <property type="project" value="InterPro"/>
</dbReference>
<dbReference type="Gene3D" id="3.40.50.150">
    <property type="entry name" value="Vaccinia Virus protein VP39"/>
    <property type="match status" value="1"/>
</dbReference>
<gene>
    <name evidence="2" type="ORF">DES53_101933</name>
</gene>
<dbReference type="InterPro" id="IPR050508">
    <property type="entry name" value="Methyltransf_Superfamily"/>
</dbReference>
<organism evidence="2 3">
    <name type="scientific">Roseimicrobium gellanilyticum</name>
    <dbReference type="NCBI Taxonomy" id="748857"/>
    <lineage>
        <taxon>Bacteria</taxon>
        <taxon>Pseudomonadati</taxon>
        <taxon>Verrucomicrobiota</taxon>
        <taxon>Verrucomicrobiia</taxon>
        <taxon>Verrucomicrobiales</taxon>
        <taxon>Verrucomicrobiaceae</taxon>
        <taxon>Roseimicrobium</taxon>
    </lineage>
</organism>
<reference evidence="2 3" key="1">
    <citation type="submission" date="2018-06" db="EMBL/GenBank/DDBJ databases">
        <title>Genomic Encyclopedia of Type Strains, Phase IV (KMG-IV): sequencing the most valuable type-strain genomes for metagenomic binning, comparative biology and taxonomic classification.</title>
        <authorList>
            <person name="Goeker M."/>
        </authorList>
    </citation>
    <scope>NUCLEOTIDE SEQUENCE [LARGE SCALE GENOMIC DNA]</scope>
    <source>
        <strain evidence="2 3">DSM 25532</strain>
    </source>
</reference>
<feature type="domain" description="Methyltransferase type 11" evidence="1">
    <location>
        <begin position="112"/>
        <end position="208"/>
    </location>
</feature>
<dbReference type="RefSeq" id="WP_113957007.1">
    <property type="nucleotide sequence ID" value="NZ_QNRR01000001.1"/>
</dbReference>
<comment type="caution">
    <text evidence="2">The sequence shown here is derived from an EMBL/GenBank/DDBJ whole genome shotgun (WGS) entry which is preliminary data.</text>
</comment>
<sequence length="273" mass="29745">MKDLVQNRQRMTLGQKLKLATLAVKENGVQWTLLLGVYGAASAVADRAFGGMQRLRAGKHIPGMNSRDMNRTIWESWNWDGGGDEWTPSPEWKDSLMRCVLAPAIPKGSAVLEIGPGAGRWTGEILKSCATYTGYDISRTCVELCSKQFADQKHASFVVTDGCSLPGAQDAATDVVWSFDVFVHINAEDVAAYLKEIHRVLKPGGQAVLHHGSKGGELGGWRSNLTTTKMRELAAEAGLEVISQVDGWQDGDVRHDAGLYEDIITTLRKPAHG</sequence>
<dbReference type="OrthoDB" id="9765084at2"/>
<keyword evidence="2" id="KW-0489">Methyltransferase</keyword>
<dbReference type="InterPro" id="IPR013216">
    <property type="entry name" value="Methyltransf_11"/>
</dbReference>
<dbReference type="AlphaFoldDB" id="A0A366HV19"/>
<evidence type="ECO:0000259" key="1">
    <source>
        <dbReference type="Pfam" id="PF08241"/>
    </source>
</evidence>
<dbReference type="EMBL" id="QNRR01000001">
    <property type="protein sequence ID" value="RBP48133.1"/>
    <property type="molecule type" value="Genomic_DNA"/>
</dbReference>
<dbReference type="Proteomes" id="UP000253426">
    <property type="component" value="Unassembled WGS sequence"/>
</dbReference>
<dbReference type="SUPFAM" id="SSF53335">
    <property type="entry name" value="S-adenosyl-L-methionine-dependent methyltransferases"/>
    <property type="match status" value="1"/>
</dbReference>
<dbReference type="GO" id="GO:0032259">
    <property type="term" value="P:methylation"/>
    <property type="evidence" value="ECO:0007669"/>
    <property type="project" value="UniProtKB-KW"/>
</dbReference>
<keyword evidence="2" id="KW-0808">Transferase</keyword>
<accession>A0A366HV19</accession>
<name>A0A366HV19_9BACT</name>
<dbReference type="InterPro" id="IPR029063">
    <property type="entry name" value="SAM-dependent_MTases_sf"/>
</dbReference>
<evidence type="ECO:0000313" key="2">
    <source>
        <dbReference type="EMBL" id="RBP48133.1"/>
    </source>
</evidence>
<evidence type="ECO:0000313" key="3">
    <source>
        <dbReference type="Proteomes" id="UP000253426"/>
    </source>
</evidence>
<dbReference type="CDD" id="cd02440">
    <property type="entry name" value="AdoMet_MTases"/>
    <property type="match status" value="1"/>
</dbReference>